<organism evidence="2 3">
    <name type="scientific">Riccia sorocarpa</name>
    <dbReference type="NCBI Taxonomy" id="122646"/>
    <lineage>
        <taxon>Eukaryota</taxon>
        <taxon>Viridiplantae</taxon>
        <taxon>Streptophyta</taxon>
        <taxon>Embryophyta</taxon>
        <taxon>Marchantiophyta</taxon>
        <taxon>Marchantiopsida</taxon>
        <taxon>Marchantiidae</taxon>
        <taxon>Marchantiales</taxon>
        <taxon>Ricciaceae</taxon>
        <taxon>Riccia</taxon>
    </lineage>
</organism>
<evidence type="ECO:0000256" key="1">
    <source>
        <dbReference type="SAM" id="MobiDB-lite"/>
    </source>
</evidence>
<name>A0ABD3H208_9MARC</name>
<keyword evidence="3" id="KW-1185">Reference proteome</keyword>
<dbReference type="Proteomes" id="UP001633002">
    <property type="component" value="Unassembled WGS sequence"/>
</dbReference>
<dbReference type="AlphaFoldDB" id="A0ABD3H208"/>
<gene>
    <name evidence="2" type="ORF">R1sor_002362</name>
</gene>
<feature type="compositionally biased region" description="Acidic residues" evidence="1">
    <location>
        <begin position="102"/>
        <end position="113"/>
    </location>
</feature>
<comment type="caution">
    <text evidence="2">The sequence shown here is derived from an EMBL/GenBank/DDBJ whole genome shotgun (WGS) entry which is preliminary data.</text>
</comment>
<proteinExistence type="predicted"/>
<dbReference type="EMBL" id="JBJQOH010000006">
    <property type="protein sequence ID" value="KAL3684340.1"/>
    <property type="molecule type" value="Genomic_DNA"/>
</dbReference>
<accession>A0ABD3H208</accession>
<feature type="region of interest" description="Disordered" evidence="1">
    <location>
        <begin position="92"/>
        <end position="125"/>
    </location>
</feature>
<reference evidence="2 3" key="1">
    <citation type="submission" date="2024-09" db="EMBL/GenBank/DDBJ databases">
        <title>Chromosome-scale assembly of Riccia sorocarpa.</title>
        <authorList>
            <person name="Paukszto L."/>
        </authorList>
    </citation>
    <scope>NUCLEOTIDE SEQUENCE [LARGE SCALE GENOMIC DNA]</scope>
    <source>
        <strain evidence="2">LP-2024</strain>
        <tissue evidence="2">Aerial parts of the thallus</tissue>
    </source>
</reference>
<sequence length="303" mass="33847">MSWLLHILMDKVESLYYQCLAQFKVQGRLCNRILEKYALSAIQNARDTPDDHVSFQDIEGRKCRFVKSLNNPDKVHEVVSYDTELAGCTCPHGTQGTSEGSGSDEDEAEDQDGLDLNTPFEHEGEDNQELVNSVDVGWNPSEDIVVEAPRAETPKYMSEEDVVLLVRGLWQRIWSDAELGGHAHVLITDASETFERLIARKTSIETVDVEPFLPLAGENGSLRRKPGFLEAMFMHSTKRANDSNMDVICRGDAAVPTFPRKVNHSESIQQSLDNGAQLSLNLNAVPVEYLNMTPAGTSLKRRK</sequence>
<evidence type="ECO:0000313" key="2">
    <source>
        <dbReference type="EMBL" id="KAL3684340.1"/>
    </source>
</evidence>
<evidence type="ECO:0000313" key="3">
    <source>
        <dbReference type="Proteomes" id="UP001633002"/>
    </source>
</evidence>
<protein>
    <submittedName>
        <fullName evidence="2">Uncharacterized protein</fullName>
    </submittedName>
</protein>